<dbReference type="SUPFAM" id="SSF47336">
    <property type="entry name" value="ACP-like"/>
    <property type="match status" value="1"/>
</dbReference>
<proteinExistence type="predicted"/>
<dbReference type="EMBL" id="JBFALK010000016">
    <property type="protein sequence ID" value="MEV0972317.1"/>
    <property type="molecule type" value="Genomic_DNA"/>
</dbReference>
<evidence type="ECO:0000259" key="1">
    <source>
        <dbReference type="Pfam" id="PF00550"/>
    </source>
</evidence>
<feature type="domain" description="Carrier" evidence="1">
    <location>
        <begin position="9"/>
        <end position="74"/>
    </location>
</feature>
<dbReference type="Gene3D" id="1.10.1200.10">
    <property type="entry name" value="ACP-like"/>
    <property type="match status" value="1"/>
</dbReference>
<comment type="caution">
    <text evidence="2">The sequence shown here is derived from an EMBL/GenBank/DDBJ whole genome shotgun (WGS) entry which is preliminary data.</text>
</comment>
<dbReference type="RefSeq" id="WP_061252749.1">
    <property type="nucleotide sequence ID" value="NZ_JBFALK010000016.1"/>
</dbReference>
<dbReference type="Proteomes" id="UP001551675">
    <property type="component" value="Unassembled WGS sequence"/>
</dbReference>
<gene>
    <name evidence="2" type="ORF">AB0I59_27265</name>
</gene>
<evidence type="ECO:0000313" key="3">
    <source>
        <dbReference type="Proteomes" id="UP001551675"/>
    </source>
</evidence>
<reference evidence="2 3" key="1">
    <citation type="submission" date="2024-06" db="EMBL/GenBank/DDBJ databases">
        <title>The Natural Products Discovery Center: Release of the First 8490 Sequenced Strains for Exploring Actinobacteria Biosynthetic Diversity.</title>
        <authorList>
            <person name="Kalkreuter E."/>
            <person name="Kautsar S.A."/>
            <person name="Yang D."/>
            <person name="Bader C.D."/>
            <person name="Teijaro C.N."/>
            <person name="Fluegel L."/>
            <person name="Davis C.M."/>
            <person name="Simpson J.R."/>
            <person name="Lauterbach L."/>
            <person name="Steele A.D."/>
            <person name="Gui C."/>
            <person name="Meng S."/>
            <person name="Li G."/>
            <person name="Viehrig K."/>
            <person name="Ye F."/>
            <person name="Su P."/>
            <person name="Kiefer A.F."/>
            <person name="Nichols A."/>
            <person name="Cepeda A.J."/>
            <person name="Yan W."/>
            <person name="Fan B."/>
            <person name="Jiang Y."/>
            <person name="Adhikari A."/>
            <person name="Zheng C.-J."/>
            <person name="Schuster L."/>
            <person name="Cowan T.M."/>
            <person name="Smanski M.J."/>
            <person name="Chevrette M.G."/>
            <person name="De Carvalho L.P.S."/>
            <person name="Shen B."/>
        </authorList>
    </citation>
    <scope>NUCLEOTIDE SEQUENCE [LARGE SCALE GENOMIC DNA]</scope>
    <source>
        <strain evidence="2 3">NPDC050100</strain>
    </source>
</reference>
<keyword evidence="3" id="KW-1185">Reference proteome</keyword>
<organism evidence="2 3">
    <name type="scientific">Microtetraspora glauca</name>
    <dbReference type="NCBI Taxonomy" id="1996"/>
    <lineage>
        <taxon>Bacteria</taxon>
        <taxon>Bacillati</taxon>
        <taxon>Actinomycetota</taxon>
        <taxon>Actinomycetes</taxon>
        <taxon>Streptosporangiales</taxon>
        <taxon>Streptosporangiaceae</taxon>
        <taxon>Microtetraspora</taxon>
    </lineage>
</organism>
<protein>
    <submittedName>
        <fullName evidence="2">Phosphopantetheine-binding protein</fullName>
    </submittedName>
</protein>
<dbReference type="Pfam" id="PF00550">
    <property type="entry name" value="PP-binding"/>
    <property type="match status" value="1"/>
</dbReference>
<name>A0ABV3GL00_MICGL</name>
<accession>A0ABV3GL00</accession>
<evidence type="ECO:0000313" key="2">
    <source>
        <dbReference type="EMBL" id="MEV0972317.1"/>
    </source>
</evidence>
<dbReference type="InterPro" id="IPR009081">
    <property type="entry name" value="PP-bd_ACP"/>
</dbReference>
<dbReference type="InterPro" id="IPR036736">
    <property type="entry name" value="ACP-like_sf"/>
</dbReference>
<sequence length="88" mass="9640">MSAELEATVRDRVAQVVEDVAADEIDLDADLADEYGLTSLNKVLLLTVVCDDTAVDLSNFTEHDLAAMRTARQIVTTLSAHKERITHV</sequence>